<evidence type="ECO:0000313" key="2">
    <source>
        <dbReference type="Proteomes" id="UP000499080"/>
    </source>
</evidence>
<keyword evidence="2" id="KW-1185">Reference proteome</keyword>
<dbReference type="EMBL" id="BGPR01029687">
    <property type="protein sequence ID" value="GBO01630.1"/>
    <property type="molecule type" value="Genomic_DNA"/>
</dbReference>
<sequence>MIVMSDHQIMDFTVTGNNTRKVKKAKKWSLLQINYFEFKTKLTEFIEKNLKQNADIEESIKMVQEGLTKICKMTRKKNKDSRGNVPWWNMDLGVTRSERRALRQRYQGT</sequence>
<reference evidence="1 2" key="1">
    <citation type="journal article" date="2019" name="Sci. Rep.">
        <title>Orb-weaving spider Araneus ventricosus genome elucidates the spidroin gene catalogue.</title>
        <authorList>
            <person name="Kono N."/>
            <person name="Nakamura H."/>
            <person name="Ohtoshi R."/>
            <person name="Moran D.A.P."/>
            <person name="Shinohara A."/>
            <person name="Yoshida Y."/>
            <person name="Fujiwara M."/>
            <person name="Mori M."/>
            <person name="Tomita M."/>
            <person name="Arakawa K."/>
        </authorList>
    </citation>
    <scope>NUCLEOTIDE SEQUENCE [LARGE SCALE GENOMIC DNA]</scope>
</reference>
<organism evidence="1 2">
    <name type="scientific">Araneus ventricosus</name>
    <name type="common">Orbweaver spider</name>
    <name type="synonym">Epeira ventricosa</name>
    <dbReference type="NCBI Taxonomy" id="182803"/>
    <lineage>
        <taxon>Eukaryota</taxon>
        <taxon>Metazoa</taxon>
        <taxon>Ecdysozoa</taxon>
        <taxon>Arthropoda</taxon>
        <taxon>Chelicerata</taxon>
        <taxon>Arachnida</taxon>
        <taxon>Araneae</taxon>
        <taxon>Araneomorphae</taxon>
        <taxon>Entelegynae</taxon>
        <taxon>Araneoidea</taxon>
        <taxon>Araneidae</taxon>
        <taxon>Araneus</taxon>
    </lineage>
</organism>
<dbReference type="AlphaFoldDB" id="A0A4Y2TQF1"/>
<protein>
    <submittedName>
        <fullName evidence="1">Uncharacterized protein</fullName>
    </submittedName>
</protein>
<evidence type="ECO:0000313" key="1">
    <source>
        <dbReference type="EMBL" id="GBO01630.1"/>
    </source>
</evidence>
<accession>A0A4Y2TQF1</accession>
<comment type="caution">
    <text evidence="1">The sequence shown here is derived from an EMBL/GenBank/DDBJ whole genome shotgun (WGS) entry which is preliminary data.</text>
</comment>
<name>A0A4Y2TQF1_ARAVE</name>
<gene>
    <name evidence="1" type="ORF">AVEN_173377_1</name>
</gene>
<proteinExistence type="predicted"/>
<dbReference type="Proteomes" id="UP000499080">
    <property type="component" value="Unassembled WGS sequence"/>
</dbReference>